<dbReference type="OrthoDB" id="5420391at2759"/>
<feature type="compositionally biased region" description="Low complexity" evidence="1">
    <location>
        <begin position="184"/>
        <end position="193"/>
    </location>
</feature>
<feature type="compositionally biased region" description="Polar residues" evidence="1">
    <location>
        <begin position="14"/>
        <end position="47"/>
    </location>
</feature>
<feature type="region of interest" description="Disordered" evidence="1">
    <location>
        <begin position="92"/>
        <end position="118"/>
    </location>
</feature>
<name>A0A5N6K490_MONLA</name>
<feature type="region of interest" description="Disordered" evidence="1">
    <location>
        <begin position="263"/>
        <end position="289"/>
    </location>
</feature>
<comment type="caution">
    <text evidence="2">The sequence shown here is derived from an EMBL/GenBank/DDBJ whole genome shotgun (WGS) entry which is preliminary data.</text>
</comment>
<feature type="compositionally biased region" description="Pro residues" evidence="1">
    <location>
        <begin position="228"/>
        <end position="238"/>
    </location>
</feature>
<feature type="region of interest" description="Disordered" evidence="1">
    <location>
        <begin position="13"/>
        <end position="47"/>
    </location>
</feature>
<dbReference type="AlphaFoldDB" id="A0A5N6K490"/>
<evidence type="ECO:0000256" key="1">
    <source>
        <dbReference type="SAM" id="MobiDB-lite"/>
    </source>
</evidence>
<evidence type="ECO:0000313" key="3">
    <source>
        <dbReference type="Proteomes" id="UP000326757"/>
    </source>
</evidence>
<feature type="region of interest" description="Disordered" evidence="1">
    <location>
        <begin position="175"/>
        <end position="246"/>
    </location>
</feature>
<dbReference type="EMBL" id="VIGI01000008">
    <property type="protein sequence ID" value="KAB8297185.1"/>
    <property type="molecule type" value="Genomic_DNA"/>
</dbReference>
<gene>
    <name evidence="2" type="ORF">EYC80_002563</name>
</gene>
<dbReference type="PANTHER" id="PTHR42084">
    <property type="entry name" value="YALI0E26631P"/>
    <property type="match status" value="1"/>
</dbReference>
<dbReference type="Proteomes" id="UP000326757">
    <property type="component" value="Unassembled WGS sequence"/>
</dbReference>
<feature type="compositionally biased region" description="Low complexity" evidence="1">
    <location>
        <begin position="218"/>
        <end position="227"/>
    </location>
</feature>
<evidence type="ECO:0000313" key="2">
    <source>
        <dbReference type="EMBL" id="KAB8297185.1"/>
    </source>
</evidence>
<dbReference type="PANTHER" id="PTHR42084:SF1">
    <property type="entry name" value="SERINE_THREONINE-PROTEIN KINASE PPK6"/>
    <property type="match status" value="1"/>
</dbReference>
<accession>A0A5N6K490</accession>
<protein>
    <recommendedName>
        <fullName evidence="4">Serine/threonine-protein kinase ppk6</fullName>
    </recommendedName>
</protein>
<sequence length="578" mass="63120">MSSDLLAEFDTFYKSPQDTPQQASNSFSFFDGANSSGHSGQVQAKQPSAQISKQNDIWGDLNSFASPITPAAQSRTPQDDLWGSFGIIPTPPRPVTNVAKPNYHEGNTIKNDTTRPNPGIVRRSTLDLFNNDIHDAPEVLNTSNNHMNHLNNWPAPPPSRGPSGGEILFDADQEADEDDEFGDFESVPPSASQAPPPLKPLDDFFGSMSLETRPSKTSLSLMQTSPSLSPPLPYPQAPISPSFQQRNPFPKVALATQQIQQAQQTKQVIKTKNEDKPKSASPLTAWPSYGEAPLKASPYVDSPAAPATVEDIDDDWGDFSDLPAESPVTNNTKPTSGIAADAWAWDAVDKVTGPTPVEPPSLPPPTNIPPPSILLALFPQLFDLPQSSLFKAVANQPFSLKNRIISDPSTISFLRAYLLIATVAAHVIAGRKLRWKRDTHLAQGMSIGPAGGKGGMKLAGVDRAEVARENREAAETIRVWKEQLGRLRSAVAVANTSLKDVSKHLAIPEIGDTMHVKSQEGGLKAPKACVICGLKREERVAKVDVKVEDSFGEWWIDHWGHRLCRNFWQEHEARLKFR</sequence>
<evidence type="ECO:0008006" key="4">
    <source>
        <dbReference type="Google" id="ProtNLM"/>
    </source>
</evidence>
<organism evidence="2 3">
    <name type="scientific">Monilinia laxa</name>
    <name type="common">Brown rot fungus</name>
    <name type="synonym">Sclerotinia laxa</name>
    <dbReference type="NCBI Taxonomy" id="61186"/>
    <lineage>
        <taxon>Eukaryota</taxon>
        <taxon>Fungi</taxon>
        <taxon>Dikarya</taxon>
        <taxon>Ascomycota</taxon>
        <taxon>Pezizomycotina</taxon>
        <taxon>Leotiomycetes</taxon>
        <taxon>Helotiales</taxon>
        <taxon>Sclerotiniaceae</taxon>
        <taxon>Monilinia</taxon>
    </lineage>
</organism>
<proteinExistence type="predicted"/>
<reference evidence="2 3" key="1">
    <citation type="submission" date="2019-06" db="EMBL/GenBank/DDBJ databases">
        <title>Genome Sequence of the Brown Rot Fungal Pathogen Monilinia laxa.</title>
        <authorList>
            <person name="De Miccolis Angelini R.M."/>
            <person name="Landi L."/>
            <person name="Abate D."/>
            <person name="Pollastro S."/>
            <person name="Romanazzi G."/>
            <person name="Faretra F."/>
        </authorList>
    </citation>
    <scope>NUCLEOTIDE SEQUENCE [LARGE SCALE GENOMIC DNA]</scope>
    <source>
        <strain evidence="2 3">Mlax316</strain>
    </source>
</reference>
<keyword evidence="3" id="KW-1185">Reference proteome</keyword>